<name>A0ABR8AER5_9CYAN</name>
<feature type="transmembrane region" description="Helical" evidence="1">
    <location>
        <begin position="6"/>
        <end position="22"/>
    </location>
</feature>
<dbReference type="EMBL" id="JACJQH010000041">
    <property type="protein sequence ID" value="MBD2198453.1"/>
    <property type="molecule type" value="Genomic_DNA"/>
</dbReference>
<evidence type="ECO:0000313" key="3">
    <source>
        <dbReference type="Proteomes" id="UP000658514"/>
    </source>
</evidence>
<sequence>MYTSSLLAFSIALVAMFLRFYFHREEIVVVLTSTIAVVSLFISFVFSPIVFKIVILVTSLWGLRYYCRRRSCDDIE</sequence>
<evidence type="ECO:0000313" key="2">
    <source>
        <dbReference type="EMBL" id="MBD2198453.1"/>
    </source>
</evidence>
<protein>
    <submittedName>
        <fullName evidence="2">Uncharacterized protein</fullName>
    </submittedName>
</protein>
<evidence type="ECO:0000256" key="1">
    <source>
        <dbReference type="SAM" id="Phobius"/>
    </source>
</evidence>
<keyword evidence="1" id="KW-1133">Transmembrane helix</keyword>
<keyword evidence="1" id="KW-0472">Membrane</keyword>
<dbReference type="RefSeq" id="WP_190546232.1">
    <property type="nucleotide sequence ID" value="NZ_CAWPNO010000075.1"/>
</dbReference>
<dbReference type="Proteomes" id="UP000658514">
    <property type="component" value="Unassembled WGS sequence"/>
</dbReference>
<accession>A0ABR8AER5</accession>
<organism evidence="2 3">
    <name type="scientific">Calothrix parietina FACHB-288</name>
    <dbReference type="NCBI Taxonomy" id="2692896"/>
    <lineage>
        <taxon>Bacteria</taxon>
        <taxon>Bacillati</taxon>
        <taxon>Cyanobacteriota</taxon>
        <taxon>Cyanophyceae</taxon>
        <taxon>Nostocales</taxon>
        <taxon>Calotrichaceae</taxon>
        <taxon>Calothrix</taxon>
    </lineage>
</organism>
<keyword evidence="1" id="KW-0812">Transmembrane</keyword>
<proteinExistence type="predicted"/>
<keyword evidence="3" id="KW-1185">Reference proteome</keyword>
<gene>
    <name evidence="2" type="ORF">H6G24_23700</name>
</gene>
<reference evidence="2 3" key="1">
    <citation type="journal article" date="2020" name="ISME J.">
        <title>Comparative genomics reveals insights into cyanobacterial evolution and habitat adaptation.</title>
        <authorList>
            <person name="Chen M.Y."/>
            <person name="Teng W.K."/>
            <person name="Zhao L."/>
            <person name="Hu C.X."/>
            <person name="Zhou Y.K."/>
            <person name="Han B.P."/>
            <person name="Song L.R."/>
            <person name="Shu W.S."/>
        </authorList>
    </citation>
    <scope>NUCLEOTIDE SEQUENCE [LARGE SCALE GENOMIC DNA]</scope>
    <source>
        <strain evidence="2 3">FACHB-288</strain>
    </source>
</reference>
<comment type="caution">
    <text evidence="2">The sequence shown here is derived from an EMBL/GenBank/DDBJ whole genome shotgun (WGS) entry which is preliminary data.</text>
</comment>